<evidence type="ECO:0000313" key="3">
    <source>
        <dbReference type="EMBL" id="KAG0557652.1"/>
    </source>
</evidence>
<proteinExistence type="predicted"/>
<dbReference type="GO" id="GO:0003677">
    <property type="term" value="F:DNA binding"/>
    <property type="evidence" value="ECO:0007669"/>
    <property type="project" value="InterPro"/>
</dbReference>
<dbReference type="PROSITE" id="PS51011">
    <property type="entry name" value="ARID"/>
    <property type="match status" value="1"/>
</dbReference>
<feature type="compositionally biased region" description="Acidic residues" evidence="1">
    <location>
        <begin position="634"/>
        <end position="670"/>
    </location>
</feature>
<dbReference type="Gene3D" id="1.10.150.60">
    <property type="entry name" value="ARID DNA-binding domain"/>
    <property type="match status" value="1"/>
</dbReference>
<feature type="region of interest" description="Disordered" evidence="1">
    <location>
        <begin position="464"/>
        <end position="490"/>
    </location>
</feature>
<dbReference type="InterPro" id="IPR001005">
    <property type="entry name" value="SANT/Myb"/>
</dbReference>
<dbReference type="SUPFAM" id="SSF46774">
    <property type="entry name" value="ARID-like"/>
    <property type="match status" value="1"/>
</dbReference>
<dbReference type="EMBL" id="CM026432">
    <property type="protein sequence ID" value="KAG0557652.1"/>
    <property type="molecule type" value="Genomic_DNA"/>
</dbReference>
<reference evidence="3 4" key="1">
    <citation type="submission" date="2020-06" db="EMBL/GenBank/DDBJ databases">
        <title>WGS assembly of Ceratodon purpureus strain R40.</title>
        <authorList>
            <person name="Carey S.B."/>
            <person name="Jenkins J."/>
            <person name="Shu S."/>
            <person name="Lovell J.T."/>
            <person name="Sreedasyam A."/>
            <person name="Maumus F."/>
            <person name="Tiley G.P."/>
            <person name="Fernandez-Pozo N."/>
            <person name="Barry K."/>
            <person name="Chen C."/>
            <person name="Wang M."/>
            <person name="Lipzen A."/>
            <person name="Daum C."/>
            <person name="Saski C.A."/>
            <person name="Payton A.C."/>
            <person name="Mcbreen J.C."/>
            <person name="Conrad R.E."/>
            <person name="Kollar L.M."/>
            <person name="Olsson S."/>
            <person name="Huttunen S."/>
            <person name="Landis J.B."/>
            <person name="Wickett N.J."/>
            <person name="Johnson M.G."/>
            <person name="Rensing S.A."/>
            <person name="Grimwood J."/>
            <person name="Schmutz J."/>
            <person name="Mcdaniel S.F."/>
        </authorList>
    </citation>
    <scope>NUCLEOTIDE SEQUENCE [LARGE SCALE GENOMIC DNA]</scope>
    <source>
        <strain evidence="3 4">R40</strain>
    </source>
</reference>
<dbReference type="Proteomes" id="UP000822688">
    <property type="component" value="Chromosome 11"/>
</dbReference>
<feature type="region of interest" description="Disordered" evidence="1">
    <location>
        <begin position="629"/>
        <end position="678"/>
    </location>
</feature>
<dbReference type="AlphaFoldDB" id="A0A8T0GKQ5"/>
<dbReference type="InterPro" id="IPR001606">
    <property type="entry name" value="ARID_dom"/>
</dbReference>
<sequence>MVCMGGELRLKARARERRAMARPSDMMKNKRKEVEDDEDDDGRPGGCEKRSKLNVEEGEHHHNHVEVFLREDVGHGGDGEVERILEARRRRGTRPLPVMVGEKAVDLMGLHLKVEGMGGYGRVTEGRMWGGIAEGLGLGMECGPGLKLVFVKYLKGLERQVSVRVDASQPSSSELRWEGRHHENGELWHREGSRFRRKGDESGSDEAGGTLSDDETIGDLRDRQHRGRQQLECRQSSTSEDWATTYASGGHLDGDRNPNDRGAEARGSDEDPGVSEDWYEGCREENVNHQREALNGMMEWIKRVALSPGDSSIGMGMPGSGQDEDWVSQCQMLTARVRSALWREPRGGDGSMQVKPMPSAYYDESARPDAQALERLRATRERLAQLGFQPSPGPKSYHHDRNAEGSYWGTAGGYAGHRSGRQTVNHNEASLARYNQQRKRIPIGQDFQADEVRWVPRDHLHRSGYMTQEESAGEGPSCSSDEEDGDETRWLGVPVWPQPEQQVGNVVDSSLLIRVGRGRAPSCECSEPGSIDCVRVHIDEARERLHQELGQAWVEMGFDQMGECVADQWTKEEERTFRLVARTHPVSKNSNFWNHLPDALPFKSRKELNSYYFNVFMLRRRALQNRLRESKIDSDDDEGELPGESDDSEYDSTDDEDEDDDGVDDDDAGSEDMQPGVILYPVQIKTPMDSTRVPKYRPLPDFNYIPSEPEVARIDRAQIIAEDLPSNHMADHADDSHVVCVWDDKHLETSGSLVRDGVLSQEWQEPHWDDREHQQGVVTSTRQLSPPIHIGKDATADVRQAPGLGDLWSQGMEMAPKQEKDRLLSTNGMILELFGDDVSD</sequence>
<accession>A0A8T0GKQ5</accession>
<feature type="domain" description="ARID" evidence="2">
    <location>
        <begin position="71"/>
        <end position="162"/>
    </location>
</feature>
<evidence type="ECO:0000259" key="2">
    <source>
        <dbReference type="PROSITE" id="PS51011"/>
    </source>
</evidence>
<dbReference type="PANTHER" id="PTHR46872:SF10">
    <property type="entry name" value="MYB-LIKE DOMAIN-CONTAINING PROTEIN"/>
    <property type="match status" value="1"/>
</dbReference>
<evidence type="ECO:0000313" key="4">
    <source>
        <dbReference type="Proteomes" id="UP000822688"/>
    </source>
</evidence>
<protein>
    <recommendedName>
        <fullName evidence="2">ARID domain-containing protein</fullName>
    </recommendedName>
</protein>
<dbReference type="PANTHER" id="PTHR46872">
    <property type="entry name" value="DNA BINDING PROTEIN"/>
    <property type="match status" value="1"/>
</dbReference>
<evidence type="ECO:0000256" key="1">
    <source>
        <dbReference type="SAM" id="MobiDB-lite"/>
    </source>
</evidence>
<comment type="caution">
    <text evidence="3">The sequence shown here is derived from an EMBL/GenBank/DDBJ whole genome shotgun (WGS) entry which is preliminary data.</text>
</comment>
<dbReference type="InterPro" id="IPR036431">
    <property type="entry name" value="ARID_dom_sf"/>
</dbReference>
<organism evidence="3 4">
    <name type="scientific">Ceratodon purpureus</name>
    <name type="common">Fire moss</name>
    <name type="synonym">Dicranum purpureum</name>
    <dbReference type="NCBI Taxonomy" id="3225"/>
    <lineage>
        <taxon>Eukaryota</taxon>
        <taxon>Viridiplantae</taxon>
        <taxon>Streptophyta</taxon>
        <taxon>Embryophyta</taxon>
        <taxon>Bryophyta</taxon>
        <taxon>Bryophytina</taxon>
        <taxon>Bryopsida</taxon>
        <taxon>Dicranidae</taxon>
        <taxon>Pseudoditrichales</taxon>
        <taxon>Ditrichaceae</taxon>
        <taxon>Ceratodon</taxon>
    </lineage>
</organism>
<dbReference type="Pfam" id="PF01388">
    <property type="entry name" value="ARID"/>
    <property type="match status" value="1"/>
</dbReference>
<feature type="compositionally biased region" description="Basic and acidic residues" evidence="1">
    <location>
        <begin position="252"/>
        <end position="269"/>
    </location>
</feature>
<feature type="compositionally biased region" description="Basic and acidic residues" evidence="1">
    <location>
        <begin position="42"/>
        <end position="59"/>
    </location>
</feature>
<feature type="compositionally biased region" description="Basic and acidic residues" evidence="1">
    <location>
        <begin position="191"/>
        <end position="201"/>
    </location>
</feature>
<feature type="compositionally biased region" description="Polar residues" evidence="1">
    <location>
        <begin position="232"/>
        <end position="247"/>
    </location>
</feature>
<feature type="region of interest" description="Disordered" evidence="1">
    <location>
        <begin position="14"/>
        <end position="59"/>
    </location>
</feature>
<dbReference type="CDD" id="cd00167">
    <property type="entry name" value="SANT"/>
    <property type="match status" value="1"/>
</dbReference>
<gene>
    <name evidence="3" type="ORF">KC19_11G146600</name>
</gene>
<name>A0A8T0GKQ5_CERPU</name>
<feature type="region of interest" description="Disordered" evidence="1">
    <location>
        <begin position="191"/>
        <end position="277"/>
    </location>
</feature>
<keyword evidence="4" id="KW-1185">Reference proteome</keyword>
<dbReference type="CDD" id="cd16100">
    <property type="entry name" value="ARID"/>
    <property type="match status" value="1"/>
</dbReference>
<feature type="compositionally biased region" description="Basic and acidic residues" evidence="1">
    <location>
        <begin position="25"/>
        <end position="34"/>
    </location>
</feature>